<accession>A0AAJ8BZA4</accession>
<dbReference type="KEGG" id="ang:An07g01610"/>
<feature type="compositionally biased region" description="Basic and acidic residues" evidence="1">
    <location>
        <begin position="36"/>
        <end position="50"/>
    </location>
</feature>
<feature type="region of interest" description="Disordered" evidence="1">
    <location>
        <begin position="152"/>
        <end position="171"/>
    </location>
</feature>
<gene>
    <name evidence="2" type="ORF">An07g01610</name>
</gene>
<name>A0AAJ8BZA4_ASPNG</name>
<dbReference type="VEuPathDB" id="FungiDB:An07g01610"/>
<protein>
    <submittedName>
        <fullName evidence="2">Uncharacterized protein</fullName>
    </submittedName>
</protein>
<reference evidence="2" key="2">
    <citation type="submission" date="2025-08" db="UniProtKB">
        <authorList>
            <consortium name="RefSeq"/>
        </authorList>
    </citation>
    <scope>IDENTIFICATION</scope>
</reference>
<sequence length="334" mass="37505">MTGPSEQGPPDTPPAARLQAHEGARWMLDAGWWNQERTKSQIQGKEEEKKPKPKRGRPGRNKRNQTGSGGPLIFWCSFGEWPEVKGGDAGGTAMGSRDNPSSLASKNLRFIPLYHSPEKPVPRPPPRPKRCRRICIAAAAVSPRKMDGELHTGWPCSRQRQSGDPPCSNSRSVRDCPRPIITVHVSVSVSTETLQCGEKGICRLWEQRYARPAARSHLTLCIRLNCYLDWQPNQLRLALNDGSKRQPSGSVYLIKRGFSLSERGSLLTLFRVGYSQRRIMRRLQKKKTSSSRTAAVQVSSDESPDIRRMACSVPSPRIKTAEKDLWSRNANLRY</sequence>
<evidence type="ECO:0000256" key="1">
    <source>
        <dbReference type="SAM" id="MobiDB-lite"/>
    </source>
</evidence>
<feature type="compositionally biased region" description="Polar residues" evidence="1">
    <location>
        <begin position="158"/>
        <end position="171"/>
    </location>
</feature>
<dbReference type="AlphaFoldDB" id="A0AAJ8BZA4"/>
<dbReference type="RefSeq" id="XP_059606137.1">
    <property type="nucleotide sequence ID" value="XM_059748236.1"/>
</dbReference>
<evidence type="ECO:0000313" key="2">
    <source>
        <dbReference type="RefSeq" id="XP_059606137.1"/>
    </source>
</evidence>
<proteinExistence type="predicted"/>
<organism evidence="2">
    <name type="scientific">Aspergillus niger</name>
    <dbReference type="NCBI Taxonomy" id="5061"/>
    <lineage>
        <taxon>Eukaryota</taxon>
        <taxon>Fungi</taxon>
        <taxon>Dikarya</taxon>
        <taxon>Ascomycota</taxon>
        <taxon>Pezizomycotina</taxon>
        <taxon>Eurotiomycetes</taxon>
        <taxon>Eurotiomycetidae</taxon>
        <taxon>Eurotiales</taxon>
        <taxon>Aspergillaceae</taxon>
        <taxon>Aspergillus</taxon>
        <taxon>Aspergillus subgen. Circumdati</taxon>
    </lineage>
</organism>
<feature type="region of interest" description="Disordered" evidence="1">
    <location>
        <begin position="1"/>
        <end position="71"/>
    </location>
</feature>
<dbReference type="GeneID" id="84591278"/>
<reference evidence="2" key="1">
    <citation type="submission" date="2025-02" db="EMBL/GenBank/DDBJ databases">
        <authorList>
            <consortium name="NCBI Genome Project"/>
        </authorList>
    </citation>
    <scope>NUCLEOTIDE SEQUENCE</scope>
</reference>
<feature type="compositionally biased region" description="Basic residues" evidence="1">
    <location>
        <begin position="51"/>
        <end position="63"/>
    </location>
</feature>